<evidence type="ECO:0000313" key="1">
    <source>
        <dbReference type="EMBL" id="VDR38771.1"/>
    </source>
</evidence>
<dbReference type="RefSeq" id="WP_164711571.1">
    <property type="nucleotide sequence ID" value="NZ_CP085954.1"/>
</dbReference>
<protein>
    <recommendedName>
        <fullName evidence="3">Aldolase</fullName>
    </recommendedName>
</protein>
<organism evidence="1 2">
    <name type="scientific">Tsukamurella paurometabola</name>
    <name type="common">Corynebacterium paurometabolum</name>
    <dbReference type="NCBI Taxonomy" id="2061"/>
    <lineage>
        <taxon>Bacteria</taxon>
        <taxon>Bacillati</taxon>
        <taxon>Actinomycetota</taxon>
        <taxon>Actinomycetes</taxon>
        <taxon>Mycobacteriales</taxon>
        <taxon>Tsukamurellaceae</taxon>
        <taxon>Tsukamurella</taxon>
    </lineage>
</organism>
<accession>A0A3P8L6I1</accession>
<gene>
    <name evidence="1" type="ORF">NCTC10741_01901</name>
</gene>
<dbReference type="Proteomes" id="UP000271626">
    <property type="component" value="Chromosome"/>
</dbReference>
<evidence type="ECO:0000313" key="2">
    <source>
        <dbReference type="Proteomes" id="UP000271626"/>
    </source>
</evidence>
<dbReference type="EMBL" id="LR131273">
    <property type="protein sequence ID" value="VDR38771.1"/>
    <property type="molecule type" value="Genomic_DNA"/>
</dbReference>
<reference evidence="1 2" key="1">
    <citation type="submission" date="2018-12" db="EMBL/GenBank/DDBJ databases">
        <authorList>
            <consortium name="Pathogen Informatics"/>
        </authorList>
    </citation>
    <scope>NUCLEOTIDE SEQUENCE [LARGE SCALE GENOMIC DNA]</scope>
    <source>
        <strain evidence="1 2">NCTC10741</strain>
    </source>
</reference>
<sequence>MSPLLAALVDDAGLFPPTALPMDEALARHRRDLTEGGPILTHRFLCPAGRVDELRSHLVSDDRIAVGLVASADVSDEAVRAAAATVAADPRLRLTLVEITCTPADLDARLADATAFGVPVYVEATDRGETPRLAAALADRAAGLKIRCGGARADLFPEPGEVAAALGAATAAGVPVKATAGLHHAVRHRDPATAFPHHGFLNLVLAAARSAAGADSAAVAAVLASTDGPALAAEARGLPGEAVAAARRLLHAYGSCSTATPPTEAAALGLAPAAPTEGPRS</sequence>
<proteinExistence type="predicted"/>
<dbReference type="AlphaFoldDB" id="A0A3P8L6I1"/>
<evidence type="ECO:0008006" key="3">
    <source>
        <dbReference type="Google" id="ProtNLM"/>
    </source>
</evidence>
<name>A0A3P8L6I1_TSUPA</name>